<feature type="region of interest" description="Disordered" evidence="1">
    <location>
        <begin position="601"/>
        <end position="658"/>
    </location>
</feature>
<evidence type="ECO:0000256" key="1">
    <source>
        <dbReference type="SAM" id="MobiDB-lite"/>
    </source>
</evidence>
<gene>
    <name evidence="2" type="ORF">J5474_16285</name>
</gene>
<dbReference type="Proteomes" id="UP000675940">
    <property type="component" value="Unassembled WGS sequence"/>
</dbReference>
<reference evidence="2" key="1">
    <citation type="submission" date="2021-03" db="EMBL/GenBank/DDBJ databases">
        <title>Sagittula salina sp. nov. strain M10.9X isolated from the marine waste.</title>
        <authorList>
            <person name="Satari L."/>
            <person name="Molina-Menor E."/>
            <person name="Vidal-Verdu A."/>
            <person name="Pascual J."/>
            <person name="Pereto J."/>
            <person name="Porcar M."/>
        </authorList>
    </citation>
    <scope>NUCLEOTIDE SEQUENCE</scope>
    <source>
        <strain evidence="2">M10.9X</strain>
    </source>
</reference>
<sequence>MEHVSPSEFAPRDRISDISAEEYFSLLHPEGGRGRASVFIKLEKDCVETRSLDRDTLLTQIPTLLDHTSFLTLNRFWFGRRARFLAAFNALYVDLDYFTTDRWRGKSAEEVQAAYAGMLLVSGVPQPSVFLQSGRGLAAIWLIQELPAAARPRWQAAMNALIEISISFGVDKGCKDSSRVFRIPETINEKAGKPVRVSGGSGDRQRFDDLADRVFTAAGRPTRAQLDERKKFVTRKLSPPAEMPKGLTQARRFKLVVEDLEAIRIAHGGRIQEGFRNTWLHLFATCLTHMRDVGDIEGEVRAMAAIATPGLEPQEVAAIAKQAADKTQRAPSSGAPGQEGRYYYSGATLAEKLDVPPQMARELNLNQIVPGVEKRRRKTAAERQRRATMGAMSRQEYLDENSASRIKPWETLGISRSKYYQLKQAGQVPASGSVAAWTGPCPLQGRSQIQAPGSEQIMAPDTPPHGHGSTTNSERTAETARSEQERERGEVRDPSAEGNEEADDLVEAVVAERNLDKLECSFPGGAKSACCPAALSVRAAGQQAACRPLGSHEAARVAKEKGETVDLVTRGILLRALLGEHHVRYSKDSLTAAPLCRRRQRSSSECGPHAGRTPLVEPSSRFTGVSARGAPAGSKHASRSRGPSGTALVLGDTRRRFG</sequence>
<evidence type="ECO:0000313" key="3">
    <source>
        <dbReference type="Proteomes" id="UP000675940"/>
    </source>
</evidence>
<dbReference type="RefSeq" id="WP_209361984.1">
    <property type="nucleotide sequence ID" value="NZ_JAGISH010000009.1"/>
</dbReference>
<dbReference type="InterPro" id="IPR013321">
    <property type="entry name" value="Arc_rbn_hlx_hlx"/>
</dbReference>
<name>A0A940S4M6_9RHOB</name>
<comment type="caution">
    <text evidence="2">The sequence shown here is derived from an EMBL/GenBank/DDBJ whole genome shotgun (WGS) entry which is preliminary data.</text>
</comment>
<dbReference type="AlphaFoldDB" id="A0A940S4M6"/>
<proteinExistence type="predicted"/>
<feature type="compositionally biased region" description="Basic and acidic residues" evidence="1">
    <location>
        <begin position="475"/>
        <end position="495"/>
    </location>
</feature>
<protein>
    <recommendedName>
        <fullName evidence="4">Replication protein</fullName>
    </recommendedName>
</protein>
<dbReference type="EMBL" id="JAGISH010000009">
    <property type="protein sequence ID" value="MBP0484040.1"/>
    <property type="molecule type" value="Genomic_DNA"/>
</dbReference>
<organism evidence="2 3">
    <name type="scientific">Sagittula salina</name>
    <dbReference type="NCBI Taxonomy" id="2820268"/>
    <lineage>
        <taxon>Bacteria</taxon>
        <taxon>Pseudomonadati</taxon>
        <taxon>Pseudomonadota</taxon>
        <taxon>Alphaproteobacteria</taxon>
        <taxon>Rhodobacterales</taxon>
        <taxon>Roseobacteraceae</taxon>
        <taxon>Sagittula</taxon>
    </lineage>
</organism>
<evidence type="ECO:0000313" key="2">
    <source>
        <dbReference type="EMBL" id="MBP0484040.1"/>
    </source>
</evidence>
<feature type="region of interest" description="Disordered" evidence="1">
    <location>
        <begin position="374"/>
        <end position="396"/>
    </location>
</feature>
<evidence type="ECO:0008006" key="4">
    <source>
        <dbReference type="Google" id="ProtNLM"/>
    </source>
</evidence>
<dbReference type="Gene3D" id="1.10.1220.10">
    <property type="entry name" value="Met repressor-like"/>
    <property type="match status" value="1"/>
</dbReference>
<dbReference type="GO" id="GO:0006355">
    <property type="term" value="P:regulation of DNA-templated transcription"/>
    <property type="evidence" value="ECO:0007669"/>
    <property type="project" value="InterPro"/>
</dbReference>
<feature type="region of interest" description="Disordered" evidence="1">
    <location>
        <begin position="454"/>
        <end position="502"/>
    </location>
</feature>
<accession>A0A940S4M6</accession>
<keyword evidence="3" id="KW-1185">Reference proteome</keyword>